<name>A0A3P7LLI9_DIBLA</name>
<keyword evidence="2" id="KW-1185">Reference proteome</keyword>
<protein>
    <submittedName>
        <fullName evidence="1">Uncharacterized protein</fullName>
    </submittedName>
</protein>
<organism evidence="1 2">
    <name type="scientific">Dibothriocephalus latus</name>
    <name type="common">Fish tapeworm</name>
    <name type="synonym">Diphyllobothrium latum</name>
    <dbReference type="NCBI Taxonomy" id="60516"/>
    <lineage>
        <taxon>Eukaryota</taxon>
        <taxon>Metazoa</taxon>
        <taxon>Spiralia</taxon>
        <taxon>Lophotrochozoa</taxon>
        <taxon>Platyhelminthes</taxon>
        <taxon>Cestoda</taxon>
        <taxon>Eucestoda</taxon>
        <taxon>Diphyllobothriidea</taxon>
        <taxon>Diphyllobothriidae</taxon>
        <taxon>Dibothriocephalus</taxon>
    </lineage>
</organism>
<accession>A0A3P7LLI9</accession>
<evidence type="ECO:0000313" key="2">
    <source>
        <dbReference type="Proteomes" id="UP000281553"/>
    </source>
</evidence>
<sequence>MDGRSNEEKVKREGEADAQIATTIFLRSLAPRVISVIAGSPAVDEVSIESNRNMENDLRICAVFVCVTLR</sequence>
<dbReference type="Proteomes" id="UP000281553">
    <property type="component" value="Unassembled WGS sequence"/>
</dbReference>
<proteinExistence type="predicted"/>
<evidence type="ECO:0000313" key="1">
    <source>
        <dbReference type="EMBL" id="VDN10778.1"/>
    </source>
</evidence>
<dbReference type="AlphaFoldDB" id="A0A3P7LLI9"/>
<gene>
    <name evidence="1" type="ORF">DILT_LOCUS6609</name>
</gene>
<dbReference type="EMBL" id="UYRU01049935">
    <property type="protein sequence ID" value="VDN10778.1"/>
    <property type="molecule type" value="Genomic_DNA"/>
</dbReference>
<reference evidence="1 2" key="1">
    <citation type="submission" date="2018-11" db="EMBL/GenBank/DDBJ databases">
        <authorList>
            <consortium name="Pathogen Informatics"/>
        </authorList>
    </citation>
    <scope>NUCLEOTIDE SEQUENCE [LARGE SCALE GENOMIC DNA]</scope>
</reference>